<dbReference type="HOGENOM" id="CLU_2245615_0_0_7"/>
<keyword evidence="2" id="KW-1185">Reference proteome</keyword>
<organism evidence="1 2">
    <name type="scientific">Desulfobacter postgatei 2ac9</name>
    <dbReference type="NCBI Taxonomy" id="879212"/>
    <lineage>
        <taxon>Bacteria</taxon>
        <taxon>Pseudomonadati</taxon>
        <taxon>Thermodesulfobacteriota</taxon>
        <taxon>Desulfobacteria</taxon>
        <taxon>Desulfobacterales</taxon>
        <taxon>Desulfobacteraceae</taxon>
        <taxon>Desulfobacter</taxon>
    </lineage>
</organism>
<accession>I5B7M0</accession>
<sequence>MMSSQAMEPEQVQTDYEQSDPNRVLWLAVINQAIDDYQTHLDIQAGRYKADPYKATACRGAFHWITQGGNWFQYVCFMADLDPESIQMAARRRAFFNHTSDKETRHETHKM</sequence>
<gene>
    <name evidence="1" type="ORF">DespoDRAFT_03748</name>
</gene>
<dbReference type="Proteomes" id="UP000005778">
    <property type="component" value="Chromosome"/>
</dbReference>
<dbReference type="STRING" id="879212.DespoDRAFT_03748"/>
<dbReference type="RefSeq" id="WP_004075708.1">
    <property type="nucleotide sequence ID" value="NZ_CM001488.1"/>
</dbReference>
<dbReference type="EMBL" id="CM001488">
    <property type="protein sequence ID" value="EIM65483.1"/>
    <property type="molecule type" value="Genomic_DNA"/>
</dbReference>
<evidence type="ECO:0000313" key="1">
    <source>
        <dbReference type="EMBL" id="EIM65483.1"/>
    </source>
</evidence>
<reference evidence="1 2" key="1">
    <citation type="submission" date="2011-09" db="EMBL/GenBank/DDBJ databases">
        <authorList>
            <consortium name="US DOE Joint Genome Institute (JGI-PGF)"/>
            <person name="Lucas S."/>
            <person name="Han J."/>
            <person name="Lapidus A."/>
            <person name="Cheng J.-F."/>
            <person name="Goodwin L."/>
            <person name="Pitluck S."/>
            <person name="Peters L."/>
            <person name="Land M.L."/>
            <person name="Hauser L."/>
            <person name="Orellana R."/>
            <person name="Lovley D."/>
            <person name="Woyke T.J."/>
        </authorList>
    </citation>
    <scope>NUCLEOTIDE SEQUENCE [LARGE SCALE GENOMIC DNA]</scope>
    <source>
        <strain evidence="1 2">2ac9</strain>
    </source>
</reference>
<reference evidence="1 2" key="2">
    <citation type="submission" date="2012-02" db="EMBL/GenBank/DDBJ databases">
        <title>Improved High-Quality Draft sequence of Desulfobacter postgatei 2ac9.</title>
        <authorList>
            <consortium name="US DOE Joint Genome Institute"/>
            <person name="Lucas S."/>
            <person name="Han J."/>
            <person name="Lapidus A."/>
            <person name="Cheng J.-F."/>
            <person name="Goodwin L."/>
            <person name="Pitluck S."/>
            <person name="Peters L."/>
            <person name="Ovchinnikova G."/>
            <person name="Held B."/>
            <person name="Detter J.C."/>
            <person name="Han C."/>
            <person name="Tapia R."/>
            <person name="Land M."/>
            <person name="Hauser L."/>
            <person name="Kyrpides N."/>
            <person name="Ivanova N."/>
            <person name="Pagani I."/>
            <person name="Orellana R."/>
            <person name="Lovley D."/>
            <person name="Woyke T."/>
        </authorList>
    </citation>
    <scope>NUCLEOTIDE SEQUENCE [LARGE SCALE GENOMIC DNA]</scope>
    <source>
        <strain evidence="1 2">2ac9</strain>
    </source>
</reference>
<protein>
    <submittedName>
        <fullName evidence="1">Uncharacterized protein</fullName>
    </submittedName>
</protein>
<name>I5B7M0_9BACT</name>
<evidence type="ECO:0000313" key="2">
    <source>
        <dbReference type="Proteomes" id="UP000005778"/>
    </source>
</evidence>
<proteinExistence type="predicted"/>
<dbReference type="AlphaFoldDB" id="I5B7M0"/>